<feature type="chain" id="PRO_5045930975" description="Secreted protein" evidence="1">
    <location>
        <begin position="27"/>
        <end position="134"/>
    </location>
</feature>
<proteinExistence type="predicted"/>
<keyword evidence="1" id="KW-0732">Signal</keyword>
<name>A0ABW7QPH7_9ACTN</name>
<gene>
    <name evidence="2" type="ORF">ACH4F9_17895</name>
</gene>
<protein>
    <recommendedName>
        <fullName evidence="4">Secreted protein</fullName>
    </recommendedName>
</protein>
<dbReference type="RefSeq" id="WP_397712657.1">
    <property type="nucleotide sequence ID" value="NZ_JBIRGN010000003.1"/>
</dbReference>
<organism evidence="2 3">
    <name type="scientific">Streptomyces longisporoflavus</name>
    <dbReference type="NCBI Taxonomy" id="28044"/>
    <lineage>
        <taxon>Bacteria</taxon>
        <taxon>Bacillati</taxon>
        <taxon>Actinomycetota</taxon>
        <taxon>Actinomycetes</taxon>
        <taxon>Kitasatosporales</taxon>
        <taxon>Streptomycetaceae</taxon>
        <taxon>Streptomyces</taxon>
    </lineage>
</organism>
<feature type="signal peptide" evidence="1">
    <location>
        <begin position="1"/>
        <end position="26"/>
    </location>
</feature>
<evidence type="ECO:0000313" key="2">
    <source>
        <dbReference type="EMBL" id="MFH8546876.1"/>
    </source>
</evidence>
<evidence type="ECO:0000313" key="3">
    <source>
        <dbReference type="Proteomes" id="UP001610818"/>
    </source>
</evidence>
<accession>A0ABW7QPH7</accession>
<keyword evidence="3" id="KW-1185">Reference proteome</keyword>
<dbReference type="Proteomes" id="UP001610818">
    <property type="component" value="Unassembled WGS sequence"/>
</dbReference>
<dbReference type="EMBL" id="JBIRGQ010000003">
    <property type="protein sequence ID" value="MFH8546876.1"/>
    <property type="molecule type" value="Genomic_DNA"/>
</dbReference>
<reference evidence="2 3" key="1">
    <citation type="submission" date="2024-10" db="EMBL/GenBank/DDBJ databases">
        <title>The Natural Products Discovery Center: Release of the First 8490 Sequenced Strains for Exploring Actinobacteria Biosynthetic Diversity.</title>
        <authorList>
            <person name="Kalkreuter E."/>
            <person name="Kautsar S.A."/>
            <person name="Yang D."/>
            <person name="Bader C.D."/>
            <person name="Teijaro C.N."/>
            <person name="Fluegel L."/>
            <person name="Davis C.M."/>
            <person name="Simpson J.R."/>
            <person name="Lauterbach L."/>
            <person name="Steele A.D."/>
            <person name="Gui C."/>
            <person name="Meng S."/>
            <person name="Li G."/>
            <person name="Viehrig K."/>
            <person name="Ye F."/>
            <person name="Su P."/>
            <person name="Kiefer A.F."/>
            <person name="Nichols A."/>
            <person name="Cepeda A.J."/>
            <person name="Yan W."/>
            <person name="Fan B."/>
            <person name="Jiang Y."/>
            <person name="Adhikari A."/>
            <person name="Zheng C.-J."/>
            <person name="Schuster L."/>
            <person name="Cowan T.M."/>
            <person name="Smanski M.J."/>
            <person name="Chevrette M.G."/>
            <person name="De Carvalho L.P.S."/>
            <person name="Shen B."/>
        </authorList>
    </citation>
    <scope>NUCLEOTIDE SEQUENCE [LARGE SCALE GENOMIC DNA]</scope>
    <source>
        <strain evidence="2 3">NPDC017990</strain>
    </source>
</reference>
<sequence>MRKCLSAMVAVLAASLLAAGAGSAVAADPPAAFAPYAQAAASVAANGGVRIAKDVDQVTHPTTGRYCIHISDPHINLARSIPTGTLNGFEAVGGSVRVLTEPASACDNDPDTAYVSVFDKEGSFKDAAFFFTLQ</sequence>
<evidence type="ECO:0008006" key="4">
    <source>
        <dbReference type="Google" id="ProtNLM"/>
    </source>
</evidence>
<evidence type="ECO:0000256" key="1">
    <source>
        <dbReference type="SAM" id="SignalP"/>
    </source>
</evidence>
<comment type="caution">
    <text evidence="2">The sequence shown here is derived from an EMBL/GenBank/DDBJ whole genome shotgun (WGS) entry which is preliminary data.</text>
</comment>